<comment type="caution">
    <text evidence="2">The sequence shown here is derived from an EMBL/GenBank/DDBJ whole genome shotgun (WGS) entry which is preliminary data.</text>
</comment>
<keyword evidence="3" id="KW-1185">Reference proteome</keyword>
<gene>
    <name evidence="2" type="ORF">NMU02_04675</name>
</gene>
<dbReference type="RefSeq" id="WP_255026118.1">
    <property type="nucleotide sequence ID" value="NZ_JANDHW010000003.1"/>
</dbReference>
<evidence type="ECO:0000256" key="1">
    <source>
        <dbReference type="SAM" id="MobiDB-lite"/>
    </source>
</evidence>
<proteinExistence type="predicted"/>
<dbReference type="EMBL" id="JANDHW010000003">
    <property type="protein sequence ID" value="MCP9611382.1"/>
    <property type="molecule type" value="Genomic_DNA"/>
</dbReference>
<dbReference type="Proteomes" id="UP001205603">
    <property type="component" value="Unassembled WGS sequence"/>
</dbReference>
<organism evidence="2 3">
    <name type="scientific">Coprobacter tertius</name>
    <dbReference type="NCBI Taxonomy" id="2944915"/>
    <lineage>
        <taxon>Bacteria</taxon>
        <taxon>Pseudomonadati</taxon>
        <taxon>Bacteroidota</taxon>
        <taxon>Bacteroidia</taxon>
        <taxon>Bacteroidales</taxon>
        <taxon>Barnesiellaceae</taxon>
        <taxon>Coprobacter</taxon>
    </lineage>
</organism>
<sequence>MAIDKFESCEGGRAARMRTPARPAGEFPGIGDEMIDDNRNPGEGDCLNGERFTQDDFKNKI</sequence>
<name>A0ABT1MFH1_9BACT</name>
<protein>
    <submittedName>
        <fullName evidence="2">Uncharacterized protein</fullName>
    </submittedName>
</protein>
<feature type="compositionally biased region" description="Basic and acidic residues" evidence="1">
    <location>
        <begin position="1"/>
        <end position="10"/>
    </location>
</feature>
<reference evidence="2 3" key="1">
    <citation type="submission" date="2022-07" db="EMBL/GenBank/DDBJ databases">
        <title>Fecal culturing of patients with breast cancer.</title>
        <authorList>
            <person name="Teng N.M.Y."/>
            <person name="Kiu R."/>
            <person name="Evans R."/>
            <person name="Baker D.J."/>
            <person name="Zenner C."/>
            <person name="Robinson S.D."/>
            <person name="Hall L.J."/>
        </authorList>
    </citation>
    <scope>NUCLEOTIDE SEQUENCE [LARGE SCALE GENOMIC DNA]</scope>
    <source>
        <strain evidence="2 3">LH1063</strain>
    </source>
</reference>
<evidence type="ECO:0000313" key="2">
    <source>
        <dbReference type="EMBL" id="MCP9611382.1"/>
    </source>
</evidence>
<feature type="region of interest" description="Disordered" evidence="1">
    <location>
        <begin position="1"/>
        <end position="32"/>
    </location>
</feature>
<accession>A0ABT1MFH1</accession>
<evidence type="ECO:0000313" key="3">
    <source>
        <dbReference type="Proteomes" id="UP001205603"/>
    </source>
</evidence>
<feature type="compositionally biased region" description="Low complexity" evidence="1">
    <location>
        <begin position="11"/>
        <end position="25"/>
    </location>
</feature>